<evidence type="ECO:0000313" key="4">
    <source>
        <dbReference type="EMBL" id="NMM92823.1"/>
    </source>
</evidence>
<sequence>MTSIATLAPRIKRFVAATMVCSCCLTLAACGYGPLGLPTKGMVQTLAPVEQQTQRVYTNPEGPDDNAPPEDIVSGFYDAMPAGVQSDGYEVAREYLTKAAAADWNGDISALVYDGTPDIRRRVNAMGSAHSDDRSMVVEVDLKVVGKLDSHGLYTAYEGAQVTSLTYMLAKESNQWRISALDNGVVVSKADFEQVFRQVSVYQVDHSGTCAIPDVRWLSWRNWRTQAVKEVLADASDWLSGVVRDPNPGDVRLAVNSVPVDGSTAEVNLDGAFAELDEGERARLVRRIRMTLGDGSTEYQIKVLGAGVDYSDADSELTLGTESLPSNGVYTLTGGYVVSLSSSSPLRVGEVPGYEHAKGFVFSATGGAVLRENHVVDCLDADGKSCNQLFSGEHMNAISEGIDGEIWGIGADGRTLHVSRNGKEAVLNVSWLDPGTRIVSLAVSPEGARLALAVETDQETSDQNNAQKSGDDANTDKANTDKANTTDQTNDETTENAHASASVMMTGVARDSDGLPTALGGDAVTVSAQRHVTMLTFYNELSLVYVTKAGQDVVQEGFRQITPGPANTQRLPDADVVSIAAGQIAQVRRLAALDDSGTVRSVSGTLDGSWSIADSQVVALGEQ</sequence>
<accession>A0A7Y0HRS0</accession>
<reference evidence="4 5" key="1">
    <citation type="submission" date="2020-02" db="EMBL/GenBank/DDBJ databases">
        <title>Characterization of phylogenetic diversity of novel bifidobacterial species isolated in Czech ZOOs.</title>
        <authorList>
            <person name="Lugli G.A."/>
            <person name="Vera N.B."/>
            <person name="Ventura M."/>
        </authorList>
    </citation>
    <scope>NUCLEOTIDE SEQUENCE [LARGE SCALE GENOMIC DNA]</scope>
    <source>
        <strain evidence="4 5">DSM 109957</strain>
    </source>
</reference>
<comment type="caution">
    <text evidence="4">The sequence shown here is derived from an EMBL/GenBank/DDBJ whole genome shotgun (WGS) entry which is preliminary data.</text>
</comment>
<dbReference type="InterPro" id="IPR019606">
    <property type="entry name" value="GerMN"/>
</dbReference>
<dbReference type="SMART" id="SM00909">
    <property type="entry name" value="Germane"/>
    <property type="match status" value="1"/>
</dbReference>
<evidence type="ECO:0000313" key="5">
    <source>
        <dbReference type="Proteomes" id="UP000532194"/>
    </source>
</evidence>
<feature type="compositionally biased region" description="Basic and acidic residues" evidence="1">
    <location>
        <begin position="469"/>
        <end position="480"/>
    </location>
</feature>
<protein>
    <recommendedName>
        <fullName evidence="3">GerMN domain-containing protein</fullName>
    </recommendedName>
</protein>
<dbReference type="AlphaFoldDB" id="A0A7Y0HRS0"/>
<organism evidence="4 5">
    <name type="scientific">Bifidobacterium oedipodis</name>
    <dbReference type="NCBI Taxonomy" id="2675322"/>
    <lineage>
        <taxon>Bacteria</taxon>
        <taxon>Bacillati</taxon>
        <taxon>Actinomycetota</taxon>
        <taxon>Actinomycetes</taxon>
        <taxon>Bifidobacteriales</taxon>
        <taxon>Bifidobacteriaceae</taxon>
        <taxon>Bifidobacterium</taxon>
    </lineage>
</organism>
<feature type="chain" id="PRO_5039108467" description="GerMN domain-containing protein" evidence="2">
    <location>
        <begin position="29"/>
        <end position="623"/>
    </location>
</feature>
<proteinExistence type="predicted"/>
<name>A0A7Y0HRS0_9BIFI</name>
<dbReference type="Pfam" id="PF25976">
    <property type="entry name" value="LpqB_N"/>
    <property type="match status" value="1"/>
</dbReference>
<gene>
    <name evidence="4" type="ORF">G1C95_0008</name>
</gene>
<dbReference type="InterPro" id="IPR059026">
    <property type="entry name" value="LpqB_N"/>
</dbReference>
<dbReference type="RefSeq" id="WP_240947346.1">
    <property type="nucleotide sequence ID" value="NZ_JAAIII010000001.1"/>
</dbReference>
<feature type="domain" description="GerMN" evidence="3">
    <location>
        <begin position="224"/>
        <end position="314"/>
    </location>
</feature>
<feature type="signal peptide" evidence="2">
    <location>
        <begin position="1"/>
        <end position="28"/>
    </location>
</feature>
<keyword evidence="2" id="KW-0732">Signal</keyword>
<evidence type="ECO:0000259" key="3">
    <source>
        <dbReference type="SMART" id="SM00909"/>
    </source>
</evidence>
<dbReference type="Proteomes" id="UP000532194">
    <property type="component" value="Unassembled WGS sequence"/>
</dbReference>
<keyword evidence="5" id="KW-1185">Reference proteome</keyword>
<evidence type="ECO:0000256" key="2">
    <source>
        <dbReference type="SAM" id="SignalP"/>
    </source>
</evidence>
<feature type="region of interest" description="Disordered" evidence="1">
    <location>
        <begin position="454"/>
        <end position="498"/>
    </location>
</feature>
<dbReference type="EMBL" id="JAAIII010000001">
    <property type="protein sequence ID" value="NMM92823.1"/>
    <property type="molecule type" value="Genomic_DNA"/>
</dbReference>
<evidence type="ECO:0000256" key="1">
    <source>
        <dbReference type="SAM" id="MobiDB-lite"/>
    </source>
</evidence>